<dbReference type="InterPro" id="IPR008602">
    <property type="entry name" value="Duffy-antigen-binding"/>
</dbReference>
<organism evidence="2">
    <name type="scientific">Plasmodium falciparum</name>
    <name type="common">malaria parasite P. falciparum</name>
    <dbReference type="NCBI Taxonomy" id="5833"/>
    <lineage>
        <taxon>Eukaryota</taxon>
        <taxon>Sar</taxon>
        <taxon>Alveolata</taxon>
        <taxon>Apicomplexa</taxon>
        <taxon>Aconoidasida</taxon>
        <taxon>Haemosporida</taxon>
        <taxon>Plasmodiidae</taxon>
        <taxon>Plasmodium</taxon>
        <taxon>Plasmodium (Laverania)</taxon>
    </lineage>
</organism>
<accession>B5LGQ1</accession>
<dbReference type="GO" id="GO:0046789">
    <property type="term" value="F:host cell surface receptor binding"/>
    <property type="evidence" value="ECO:0007669"/>
    <property type="project" value="InterPro"/>
</dbReference>
<evidence type="ECO:0000313" key="2">
    <source>
        <dbReference type="EMBL" id="ACH53738.1"/>
    </source>
</evidence>
<feature type="non-terminal residue" evidence="2">
    <location>
        <position position="266"/>
    </location>
</feature>
<dbReference type="GO" id="GO:0016020">
    <property type="term" value="C:membrane"/>
    <property type="evidence" value="ECO:0007669"/>
    <property type="project" value="InterPro"/>
</dbReference>
<name>B5LGQ1_PLAFA</name>
<dbReference type="SUPFAM" id="SSF140924">
    <property type="entry name" value="Duffy binding domain-like"/>
    <property type="match status" value="1"/>
</dbReference>
<dbReference type="Pfam" id="PF05424">
    <property type="entry name" value="Duffy_binding"/>
    <property type="match status" value="1"/>
</dbReference>
<sequence>DLNRATYPNDTVVKGKTLKPQDLDYNFHTNVTDGHGYPCGHRPDVRFSNKYEGQCTDSKIKGNDKQKKSGACAPFRRLFLCDQNLEYIKSEKITSTDNLLLEVSLAAKYEGQMIAKKLQEYDPTNYKSRICTELARSFADIGDIVRGKDLFLGTNEEKKPLEENLKKLFKRLYTDLNDPKKSSYNDDGTGNYYKLREHWWNSNRNDVWNAITCSAPEEAKYKIIERDGNIKESAVGQCRCITGDPPTNLDYVPQFFRWFEEWAEDL</sequence>
<dbReference type="AlphaFoldDB" id="B5LGQ1"/>
<dbReference type="InterPro" id="IPR042202">
    <property type="entry name" value="Duffy-ag-bd_sf"/>
</dbReference>
<feature type="non-terminal residue" evidence="2">
    <location>
        <position position="1"/>
    </location>
</feature>
<gene>
    <name evidence="2" type="primary">var</name>
</gene>
<proteinExistence type="evidence at transcript level"/>
<dbReference type="EMBL" id="EU787645">
    <property type="protein sequence ID" value="ACH53738.1"/>
    <property type="molecule type" value="mRNA"/>
</dbReference>
<reference evidence="2" key="1">
    <citation type="journal article" date="2009" name="J. Infect. Dis.">
        <title>Analysis of Plasmodium falciparum var genes expressed in children from Papua New Guinea.</title>
        <authorList>
            <person name="Falk N."/>
            <person name="Kaestli M."/>
            <person name="Qi W."/>
            <person name="Ott M."/>
            <person name="Baea K."/>
            <person name="Cortes A."/>
            <person name="Beck H.P."/>
        </authorList>
    </citation>
    <scope>NUCLEOTIDE SEQUENCE</scope>
    <source>
        <strain evidence="2">U35C51r39.3</strain>
    </source>
</reference>
<dbReference type="Gene3D" id="1.20.1310.20">
    <property type="entry name" value="Duffy-antigen binding domain"/>
    <property type="match status" value="1"/>
</dbReference>
<evidence type="ECO:0000259" key="1">
    <source>
        <dbReference type="Pfam" id="PF05424"/>
    </source>
</evidence>
<protein>
    <submittedName>
        <fullName evidence="2">Erythrocyte membrane protein 1</fullName>
    </submittedName>
</protein>
<feature type="domain" description="Duffy-antigen binding" evidence="1">
    <location>
        <begin position="70"/>
        <end position="257"/>
    </location>
</feature>